<dbReference type="InterPro" id="IPR003439">
    <property type="entry name" value="ABC_transporter-like_ATP-bd"/>
</dbReference>
<dbReference type="Proteomes" id="UP001486565">
    <property type="component" value="Chromosome"/>
</dbReference>
<keyword evidence="3" id="KW-0547">Nucleotide-binding</keyword>
<keyword evidence="2" id="KW-0813">Transport</keyword>
<evidence type="ECO:0000256" key="4">
    <source>
        <dbReference type="ARBA" id="ARBA00022840"/>
    </source>
</evidence>
<evidence type="ECO:0000313" key="6">
    <source>
        <dbReference type="EMBL" id="WZL70028.1"/>
    </source>
</evidence>
<dbReference type="PROSITE" id="PS50893">
    <property type="entry name" value="ABC_TRANSPORTER_2"/>
    <property type="match status" value="1"/>
</dbReference>
<dbReference type="InterPro" id="IPR017911">
    <property type="entry name" value="MacB-like_ATP-bd"/>
</dbReference>
<dbReference type="PROSITE" id="PS00211">
    <property type="entry name" value="ABC_TRANSPORTER_1"/>
    <property type="match status" value="1"/>
</dbReference>
<dbReference type="SMART" id="SM00382">
    <property type="entry name" value="AAA"/>
    <property type="match status" value="1"/>
</dbReference>
<dbReference type="GO" id="GO:0005524">
    <property type="term" value="F:ATP binding"/>
    <property type="evidence" value="ECO:0007669"/>
    <property type="project" value="UniProtKB-KW"/>
</dbReference>
<dbReference type="InterPro" id="IPR027417">
    <property type="entry name" value="P-loop_NTPase"/>
</dbReference>
<sequence length="243" mass="27262">MLLDSIINIQGIRKIYRMGEEKIVALNHIDLQIPQGEICCLLGASGSGKSTLLNMMAGLEKPTKGSVEIKGHYIEKMNEAQLAKFRQKYIGFIFQSYNLIPSLTALENVCLPLVFQGIPKKKREVMAKEMLEAVGLGSRLKHKPNEMSGGQQQRVSIARAFVNRPTIIFADEPTGNLDTHTTVEILELMTSMAKKYNQTMVVVSHDTEIADYADRLIHMKDGEIISIEQKINGRNELIYEKAQ</sequence>
<dbReference type="InterPro" id="IPR017871">
    <property type="entry name" value="ABC_transporter-like_CS"/>
</dbReference>
<dbReference type="EMBL" id="CP121687">
    <property type="protein sequence ID" value="WZL70028.1"/>
    <property type="molecule type" value="Genomic_DNA"/>
</dbReference>
<comment type="similarity">
    <text evidence="1">Belongs to the ABC transporter superfamily.</text>
</comment>
<keyword evidence="7" id="KW-1185">Reference proteome</keyword>
<evidence type="ECO:0000256" key="2">
    <source>
        <dbReference type="ARBA" id="ARBA00022448"/>
    </source>
</evidence>
<feature type="domain" description="ABC transporter" evidence="5">
    <location>
        <begin position="7"/>
        <end position="243"/>
    </location>
</feature>
<protein>
    <submittedName>
        <fullName evidence="6">ABC transporter ATP-binding protein</fullName>
    </submittedName>
</protein>
<dbReference type="PANTHER" id="PTHR42798">
    <property type="entry name" value="LIPOPROTEIN-RELEASING SYSTEM ATP-BINDING PROTEIN LOLD"/>
    <property type="match status" value="1"/>
</dbReference>
<dbReference type="Gene3D" id="3.40.50.300">
    <property type="entry name" value="P-loop containing nucleotide triphosphate hydrolases"/>
    <property type="match status" value="1"/>
</dbReference>
<dbReference type="SUPFAM" id="SSF52540">
    <property type="entry name" value="P-loop containing nucleoside triphosphate hydrolases"/>
    <property type="match status" value="1"/>
</dbReference>
<reference evidence="6 7" key="1">
    <citation type="submission" date="2023-03" db="EMBL/GenBank/DDBJ databases">
        <title>Novel Species.</title>
        <authorList>
            <person name="Ma S."/>
        </authorList>
    </citation>
    <scope>NUCLEOTIDE SEQUENCE [LARGE SCALE GENOMIC DNA]</scope>
    <source>
        <strain evidence="6 7">LIND6LT2</strain>
    </source>
</reference>
<gene>
    <name evidence="6" type="ORF">QBE51_00415</name>
</gene>
<evidence type="ECO:0000256" key="3">
    <source>
        <dbReference type="ARBA" id="ARBA00022741"/>
    </source>
</evidence>
<evidence type="ECO:0000256" key="1">
    <source>
        <dbReference type="ARBA" id="ARBA00005417"/>
    </source>
</evidence>
<dbReference type="InterPro" id="IPR003593">
    <property type="entry name" value="AAA+_ATPase"/>
</dbReference>
<proteinExistence type="inferred from homology"/>
<dbReference type="Pfam" id="PF00005">
    <property type="entry name" value="ABC_tran"/>
    <property type="match status" value="1"/>
</dbReference>
<dbReference type="CDD" id="cd03255">
    <property type="entry name" value="ABC_MJ0796_LolCDE_FtsE"/>
    <property type="match status" value="1"/>
</dbReference>
<dbReference type="PANTHER" id="PTHR42798:SF6">
    <property type="entry name" value="CELL DIVISION ATP-BINDING PROTEIN FTSE"/>
    <property type="match status" value="1"/>
</dbReference>
<keyword evidence="4 6" id="KW-0067">ATP-binding</keyword>
<evidence type="ECO:0000313" key="7">
    <source>
        <dbReference type="Proteomes" id="UP001486565"/>
    </source>
</evidence>
<accession>A0ABZ2Y7T0</accession>
<evidence type="ECO:0000259" key="5">
    <source>
        <dbReference type="PROSITE" id="PS50893"/>
    </source>
</evidence>
<name>A0ABZ2Y7T0_9FIRM</name>
<organism evidence="6 7">
    <name type="scientific">Defluviitalea saccharophila</name>
    <dbReference type="NCBI Taxonomy" id="879970"/>
    <lineage>
        <taxon>Bacteria</taxon>
        <taxon>Bacillati</taxon>
        <taxon>Bacillota</taxon>
        <taxon>Clostridia</taxon>
        <taxon>Lachnospirales</taxon>
        <taxon>Defluviitaleaceae</taxon>
        <taxon>Defluviitalea</taxon>
    </lineage>
</organism>